<proteinExistence type="predicted"/>
<evidence type="ECO:0000313" key="2">
    <source>
        <dbReference type="Proteomes" id="UP000813444"/>
    </source>
</evidence>
<dbReference type="AlphaFoldDB" id="A0A8K0SJM7"/>
<gene>
    <name evidence="1" type="ORF">B0I35DRAFT_483648</name>
</gene>
<dbReference type="Proteomes" id="UP000813444">
    <property type="component" value="Unassembled WGS sequence"/>
</dbReference>
<protein>
    <submittedName>
        <fullName evidence="1">Uncharacterized protein</fullName>
    </submittedName>
</protein>
<comment type="caution">
    <text evidence="1">The sequence shown here is derived from an EMBL/GenBank/DDBJ whole genome shotgun (WGS) entry which is preliminary data.</text>
</comment>
<sequence length="276" mass="29508">MHLAAQFFVGVAAAQLDRLDGRTAYGSNSTGMYGISPEDRARALGDPEATAGVRFATFPDFGWDLNLTIAANITIENPNAPIALVTQMSELTMHLRDRLSTGPTPACIRIIDWIDTPSVVDEINDHGSGACTAFGSDCQDELLSAARDTGCRPDLLSRSSACRRTFNATMTAFWANLTRINYLETYFTELVPEGSNRAYDDLRALVDKPKAVLIATGGAMRGPGVNRSVSRPPVTGLSCLTAGSREEDSQGATVPYQSLVTLLALTTGLSVAINML</sequence>
<accession>A0A8K0SJM7</accession>
<evidence type="ECO:0000313" key="1">
    <source>
        <dbReference type="EMBL" id="KAH7305893.1"/>
    </source>
</evidence>
<keyword evidence="2" id="KW-1185">Reference proteome</keyword>
<dbReference type="EMBL" id="JAGPNK010000017">
    <property type="protein sequence ID" value="KAH7305893.1"/>
    <property type="molecule type" value="Genomic_DNA"/>
</dbReference>
<name>A0A8K0SJM7_9HYPO</name>
<organism evidence="1 2">
    <name type="scientific">Stachybotrys elegans</name>
    <dbReference type="NCBI Taxonomy" id="80388"/>
    <lineage>
        <taxon>Eukaryota</taxon>
        <taxon>Fungi</taxon>
        <taxon>Dikarya</taxon>
        <taxon>Ascomycota</taxon>
        <taxon>Pezizomycotina</taxon>
        <taxon>Sordariomycetes</taxon>
        <taxon>Hypocreomycetidae</taxon>
        <taxon>Hypocreales</taxon>
        <taxon>Stachybotryaceae</taxon>
        <taxon>Stachybotrys</taxon>
    </lineage>
</organism>
<reference evidence="1" key="1">
    <citation type="journal article" date="2021" name="Nat. Commun.">
        <title>Genetic determinants of endophytism in the Arabidopsis root mycobiome.</title>
        <authorList>
            <person name="Mesny F."/>
            <person name="Miyauchi S."/>
            <person name="Thiergart T."/>
            <person name="Pickel B."/>
            <person name="Atanasova L."/>
            <person name="Karlsson M."/>
            <person name="Huettel B."/>
            <person name="Barry K.W."/>
            <person name="Haridas S."/>
            <person name="Chen C."/>
            <person name="Bauer D."/>
            <person name="Andreopoulos W."/>
            <person name="Pangilinan J."/>
            <person name="LaButti K."/>
            <person name="Riley R."/>
            <person name="Lipzen A."/>
            <person name="Clum A."/>
            <person name="Drula E."/>
            <person name="Henrissat B."/>
            <person name="Kohler A."/>
            <person name="Grigoriev I.V."/>
            <person name="Martin F.M."/>
            <person name="Hacquard S."/>
        </authorList>
    </citation>
    <scope>NUCLEOTIDE SEQUENCE</scope>
    <source>
        <strain evidence="1">MPI-CAGE-CH-0235</strain>
    </source>
</reference>